<organism evidence="4 5">
    <name type="scientific">Phocaeicola coprophilus DSM 18228 = JCM 13818</name>
    <dbReference type="NCBI Taxonomy" id="547042"/>
    <lineage>
        <taxon>Bacteria</taxon>
        <taxon>Pseudomonadati</taxon>
        <taxon>Bacteroidota</taxon>
        <taxon>Bacteroidia</taxon>
        <taxon>Bacteroidales</taxon>
        <taxon>Bacteroidaceae</taxon>
        <taxon>Phocaeicola</taxon>
    </lineage>
</organism>
<evidence type="ECO:0000259" key="3">
    <source>
        <dbReference type="Pfam" id="PF18050"/>
    </source>
</evidence>
<feature type="signal peptide" evidence="2">
    <location>
        <begin position="1"/>
        <end position="30"/>
    </location>
</feature>
<reference evidence="4 5" key="1">
    <citation type="submission" date="2008-12" db="EMBL/GenBank/DDBJ databases">
        <authorList>
            <person name="Fulton L."/>
            <person name="Clifton S."/>
            <person name="Fulton B."/>
            <person name="Xu J."/>
            <person name="Minx P."/>
            <person name="Pepin K.H."/>
            <person name="Johnson M."/>
            <person name="Bhonagiri V."/>
            <person name="Nash W.E."/>
            <person name="Mardis E.R."/>
            <person name="Wilson R.K."/>
        </authorList>
    </citation>
    <scope>NUCLEOTIDE SEQUENCE [LARGE SCALE GENOMIC DNA]</scope>
    <source>
        <strain evidence="4 5">DSM 18228</strain>
    </source>
</reference>
<dbReference type="GeneID" id="78404713"/>
<dbReference type="HOGENOM" id="CLU_099043_2_0_10"/>
<protein>
    <recommendedName>
        <fullName evidence="3">Cyclophilin-like domain-containing protein</fullName>
    </recommendedName>
</protein>
<dbReference type="Pfam" id="PF18050">
    <property type="entry name" value="Cyclophil_like2"/>
    <property type="match status" value="1"/>
</dbReference>
<accession>S0F5S5</accession>
<feature type="chain" id="PRO_5004486558" description="Cyclophilin-like domain-containing protein" evidence="2">
    <location>
        <begin position="31"/>
        <end position="206"/>
    </location>
</feature>
<evidence type="ECO:0000313" key="5">
    <source>
        <dbReference type="Proteomes" id="UP000014073"/>
    </source>
</evidence>
<comment type="caution">
    <text evidence="4">The sequence shown here is derived from an EMBL/GenBank/DDBJ whole genome shotgun (WGS) entry which is preliminary data.</text>
</comment>
<feature type="domain" description="Cyclophilin-like" evidence="3">
    <location>
        <begin position="91"/>
        <end position="203"/>
    </location>
</feature>
<feature type="compositionally biased region" description="Acidic residues" evidence="1">
    <location>
        <begin position="66"/>
        <end position="81"/>
    </location>
</feature>
<evidence type="ECO:0000256" key="1">
    <source>
        <dbReference type="SAM" id="MobiDB-lite"/>
    </source>
</evidence>
<dbReference type="Gene3D" id="2.40.100.20">
    <property type="match status" value="1"/>
</dbReference>
<dbReference type="EMBL" id="ACBW01000055">
    <property type="protein sequence ID" value="EEF75320.1"/>
    <property type="molecule type" value="Genomic_DNA"/>
</dbReference>
<keyword evidence="5" id="KW-1185">Reference proteome</keyword>
<dbReference type="SUPFAM" id="SSF50891">
    <property type="entry name" value="Cyclophilin-like"/>
    <property type="match status" value="1"/>
</dbReference>
<dbReference type="PROSITE" id="PS51257">
    <property type="entry name" value="PROKAR_LIPOPROTEIN"/>
    <property type="match status" value="1"/>
</dbReference>
<keyword evidence="2" id="KW-0732">Signal</keyword>
<evidence type="ECO:0000256" key="2">
    <source>
        <dbReference type="SAM" id="SignalP"/>
    </source>
</evidence>
<dbReference type="Proteomes" id="UP000014073">
    <property type="component" value="Unassembled WGS sequence"/>
</dbReference>
<name>S0F5S5_9BACT</name>
<gene>
    <name evidence="4" type="ORF">BACCOPRO_00803</name>
</gene>
<dbReference type="eggNOG" id="COG4925">
    <property type="taxonomic scope" value="Bacteria"/>
</dbReference>
<sequence>MQWKFCSQMQQYLLLPAILLSLSSCTPVQEDPALPENGMQTDVPAEGSGNEDPENGNQNEGGHENQDEESNENQNEDQNEDNMMESNTLKLTVNGETFTATLVNNSSTEALKEHLAKQGELEIRMDDYGNMEKVGSLGFSLPRNDRQTTTEPGDLILYQGNSFVIYYDTNSWNFTRLGKVDKVSTREQMLELLGGKGEITVTLSLE</sequence>
<dbReference type="STRING" id="547042.BACCOPRO_00803"/>
<proteinExistence type="predicted"/>
<dbReference type="AlphaFoldDB" id="S0F5S5"/>
<dbReference type="RefSeq" id="WP_008140995.1">
    <property type="nucleotide sequence ID" value="NZ_EQ973632.1"/>
</dbReference>
<feature type="region of interest" description="Disordered" evidence="1">
    <location>
        <begin position="30"/>
        <end position="81"/>
    </location>
</feature>
<dbReference type="InterPro" id="IPR029000">
    <property type="entry name" value="Cyclophilin-like_dom_sf"/>
</dbReference>
<evidence type="ECO:0000313" key="4">
    <source>
        <dbReference type="EMBL" id="EEF75320.1"/>
    </source>
</evidence>
<dbReference type="InterPro" id="IPR041183">
    <property type="entry name" value="Cyclophilin-like"/>
</dbReference>